<comment type="subcellular location">
    <subcellularLocation>
        <location evidence="1">Cell membrane</location>
        <topology evidence="1">Lipid-anchor</topology>
    </subcellularLocation>
</comment>
<feature type="chain" id="PRO_5004152508" description="Lipoprotein" evidence="9">
    <location>
        <begin position="24"/>
        <end position="266"/>
    </location>
</feature>
<protein>
    <recommendedName>
        <fullName evidence="12">Lipoprotein</fullName>
    </recommendedName>
</protein>
<evidence type="ECO:0000256" key="5">
    <source>
        <dbReference type="ARBA" id="ARBA00023136"/>
    </source>
</evidence>
<keyword evidence="3 9" id="KW-0732">Signal</keyword>
<keyword evidence="11" id="KW-1185">Reference proteome</keyword>
<gene>
    <name evidence="10" type="ORF">MALK_3900</name>
</gene>
<keyword evidence="2" id="KW-1003">Cell membrane</keyword>
<dbReference type="eggNOG" id="ENOG5032J6K">
    <property type="taxonomic scope" value="Bacteria"/>
</dbReference>
<name>N9SR90_9BACT</name>
<sequence>MKKSSKLLLSLSSISVVSLPLLAISCTETEKQLFEKEIKKVKEEIAKMKDGKVKSALQLEVRNAEKKISELKTDEEFKKARREFKDKVDKIKRDGENTSNESKEDKLAKELRDILELKELEKVKLEDLNLAQDLSQKKLDLYYSFSSNSIVFVKKGQIPNWTEKDSTKKNHTEIFSIKSNAASKLGRDKQQLVNADKPTIEDKKNKNRMNLSSMLDYEIKNVKKNSDKSVEFEIIVKYKVATFVPRGKHVISNESNQSILKLSFKK</sequence>
<accession>N9SR90</accession>
<dbReference type="EMBL" id="AMWK01000007">
    <property type="protein sequence ID" value="ENY53874.1"/>
    <property type="molecule type" value="Genomic_DNA"/>
</dbReference>
<reference evidence="10 11" key="1">
    <citation type="journal article" date="2013" name="Genome Announc.">
        <title>Draft Genome Sequences of Mycoplasma alkalescens, Mycoplasma arginini, and Mycoplasma bovigenitalium, Three Species with Equivocal Pathogenic Status for Cattle.</title>
        <authorList>
            <person name="Manso-Silvan L."/>
            <person name="Tardy F."/>
            <person name="Baranowski E."/>
            <person name="Barre A."/>
            <person name="Blanchard A."/>
            <person name="Breton M."/>
            <person name="Couture C."/>
            <person name="Citti C."/>
            <person name="Dordet-Frisoni E."/>
            <person name="Dupuy V."/>
            <person name="Gaurivaud P."/>
            <person name="Jacob D."/>
            <person name="Lemaitre C."/>
            <person name="Nikolski M."/>
            <person name="Nouvel L.X."/>
            <person name="Poumarat F."/>
            <person name="Thebault P."/>
            <person name="Theil S."/>
            <person name="Thiaucourt F."/>
            <person name="Sirand-Pugnet P."/>
        </authorList>
    </citation>
    <scope>NUCLEOTIDE SEQUENCE [LARGE SCALE GENOMIC DNA]</scope>
    <source>
        <strain evidence="10 11">14918</strain>
    </source>
</reference>
<evidence type="ECO:0000256" key="6">
    <source>
        <dbReference type="ARBA" id="ARBA00023139"/>
    </source>
</evidence>
<feature type="coiled-coil region" evidence="8">
    <location>
        <begin position="24"/>
        <end position="128"/>
    </location>
</feature>
<feature type="signal peptide" evidence="9">
    <location>
        <begin position="1"/>
        <end position="23"/>
    </location>
</feature>
<dbReference type="NCBIfam" id="NF033817">
    <property type="entry name" value="Mplas_variab_LP"/>
    <property type="match status" value="1"/>
</dbReference>
<evidence type="ECO:0000256" key="7">
    <source>
        <dbReference type="ARBA" id="ARBA00023288"/>
    </source>
</evidence>
<dbReference type="GO" id="GO:0005886">
    <property type="term" value="C:plasma membrane"/>
    <property type="evidence" value="ECO:0007669"/>
    <property type="project" value="UniProtKB-SubCell"/>
</dbReference>
<dbReference type="AlphaFoldDB" id="N9SR90"/>
<evidence type="ECO:0000256" key="1">
    <source>
        <dbReference type="ARBA" id="ARBA00004193"/>
    </source>
</evidence>
<organism evidence="10 11">
    <name type="scientific">Metamycoplasma alkalescens 14918</name>
    <dbReference type="NCBI Taxonomy" id="1188234"/>
    <lineage>
        <taxon>Bacteria</taxon>
        <taxon>Bacillati</taxon>
        <taxon>Mycoplasmatota</taxon>
        <taxon>Mycoplasmoidales</taxon>
        <taxon>Metamycoplasmataceae</taxon>
        <taxon>Metamycoplasma</taxon>
    </lineage>
</organism>
<dbReference type="InterPro" id="IPR049890">
    <property type="entry name" value="VlpA-F-like_signal"/>
</dbReference>
<keyword evidence="5" id="KW-0472">Membrane</keyword>
<proteinExistence type="predicted"/>
<dbReference type="Proteomes" id="UP000013137">
    <property type="component" value="Unassembled WGS sequence"/>
</dbReference>
<evidence type="ECO:0000256" key="3">
    <source>
        <dbReference type="ARBA" id="ARBA00022729"/>
    </source>
</evidence>
<evidence type="ECO:0000313" key="11">
    <source>
        <dbReference type="Proteomes" id="UP000013137"/>
    </source>
</evidence>
<evidence type="ECO:0000313" key="10">
    <source>
        <dbReference type="EMBL" id="ENY53874.1"/>
    </source>
</evidence>
<dbReference type="PATRIC" id="fig|1188234.3.peg.365"/>
<evidence type="ECO:0000256" key="8">
    <source>
        <dbReference type="SAM" id="Coils"/>
    </source>
</evidence>
<evidence type="ECO:0000256" key="9">
    <source>
        <dbReference type="SAM" id="SignalP"/>
    </source>
</evidence>
<dbReference type="RefSeq" id="WP_002881512.1">
    <property type="nucleotide sequence ID" value="NZ_AMWK01000007.1"/>
</dbReference>
<evidence type="ECO:0000256" key="2">
    <source>
        <dbReference type="ARBA" id="ARBA00022475"/>
    </source>
</evidence>
<keyword evidence="6" id="KW-0564">Palmitate</keyword>
<dbReference type="PROSITE" id="PS51257">
    <property type="entry name" value="PROKAR_LIPOPROTEIN"/>
    <property type="match status" value="1"/>
</dbReference>
<evidence type="ECO:0008006" key="12">
    <source>
        <dbReference type="Google" id="ProtNLM"/>
    </source>
</evidence>
<keyword evidence="8" id="KW-0175">Coiled coil</keyword>
<keyword evidence="4" id="KW-0677">Repeat</keyword>
<keyword evidence="7" id="KW-0449">Lipoprotein</keyword>
<comment type="caution">
    <text evidence="10">The sequence shown here is derived from an EMBL/GenBank/DDBJ whole genome shotgun (WGS) entry which is preliminary data.</text>
</comment>
<evidence type="ECO:0000256" key="4">
    <source>
        <dbReference type="ARBA" id="ARBA00022737"/>
    </source>
</evidence>